<dbReference type="KEGG" id="vao:FA707_06255"/>
<accession>A0A4D7CR08</accession>
<gene>
    <name evidence="1" type="ORF">FA707_06255</name>
</gene>
<name>A0A4D7CR08_9ENTE</name>
<dbReference type="InterPro" id="IPR010434">
    <property type="entry name" value="DUF1033"/>
</dbReference>
<dbReference type="Pfam" id="PF06279">
    <property type="entry name" value="DUF1033"/>
    <property type="match status" value="1"/>
</dbReference>
<dbReference type="EMBL" id="CP039712">
    <property type="protein sequence ID" value="QCI86595.1"/>
    <property type="molecule type" value="Genomic_DNA"/>
</dbReference>
<organism evidence="1 2">
    <name type="scientific">Vagococcus zengguangii</name>
    <dbReference type="NCBI Taxonomy" id="2571750"/>
    <lineage>
        <taxon>Bacteria</taxon>
        <taxon>Bacillati</taxon>
        <taxon>Bacillota</taxon>
        <taxon>Bacilli</taxon>
        <taxon>Lactobacillales</taxon>
        <taxon>Enterococcaceae</taxon>
        <taxon>Vagococcus</taxon>
    </lineage>
</organism>
<evidence type="ECO:0000313" key="1">
    <source>
        <dbReference type="EMBL" id="QCI86595.1"/>
    </source>
</evidence>
<dbReference type="RefSeq" id="WP_136953426.1">
    <property type="nucleotide sequence ID" value="NZ_CP039712.1"/>
</dbReference>
<dbReference type="AlphaFoldDB" id="A0A4D7CR08"/>
<sequence length="120" mass="14561">MSYQVIEMYGENEPWWFFSDWEEDIVSRQEFQTFEEANNYLHKIIMGLTNDYEQMTFKPDFMAAFWNEDEVRFCEECDDDLQLYRGILMLENGERMVVDGKEQNEKISISREAKCCKRFS</sequence>
<keyword evidence="2" id="KW-1185">Reference proteome</keyword>
<dbReference type="Proteomes" id="UP000298615">
    <property type="component" value="Chromosome"/>
</dbReference>
<reference evidence="1 2" key="1">
    <citation type="submission" date="2019-04" db="EMBL/GenBank/DDBJ databases">
        <title>Vagococcus sp. nov., isolated from faeces of yaks (Bos grunniens).</title>
        <authorList>
            <person name="Ge Y."/>
        </authorList>
    </citation>
    <scope>NUCLEOTIDE SEQUENCE [LARGE SCALE GENOMIC DNA]</scope>
    <source>
        <strain evidence="1 2">MN-17</strain>
    </source>
</reference>
<evidence type="ECO:0000313" key="2">
    <source>
        <dbReference type="Proteomes" id="UP000298615"/>
    </source>
</evidence>
<proteinExistence type="predicted"/>
<protein>
    <submittedName>
        <fullName evidence="1">DUF1033 family protein</fullName>
    </submittedName>
</protein>